<dbReference type="PANTHER" id="PTHR35811">
    <property type="entry name" value="SLR1870 PROTEIN"/>
    <property type="match status" value="1"/>
</dbReference>
<gene>
    <name evidence="2" type="ORF">CXY01_37490</name>
</gene>
<feature type="domain" description="NYN" evidence="1">
    <location>
        <begin position="14"/>
        <end position="169"/>
    </location>
</feature>
<dbReference type="Gene3D" id="3.40.50.1010">
    <property type="entry name" value="5'-nuclease"/>
    <property type="match status" value="1"/>
</dbReference>
<proteinExistence type="predicted"/>
<name>A0A510V8N6_9CELL</name>
<reference evidence="2 3" key="1">
    <citation type="submission" date="2019-07" db="EMBL/GenBank/DDBJ databases">
        <title>Whole genome shotgun sequence of Cellulomonas xylanilytica NBRC 101102.</title>
        <authorList>
            <person name="Hosoyama A."/>
            <person name="Uohara A."/>
            <person name="Ohji S."/>
            <person name="Ichikawa N."/>
        </authorList>
    </citation>
    <scope>NUCLEOTIDE SEQUENCE [LARGE SCALE GENOMIC DNA]</scope>
    <source>
        <strain evidence="2 3">NBRC 101102</strain>
    </source>
</reference>
<evidence type="ECO:0000259" key="1">
    <source>
        <dbReference type="Pfam" id="PF01936"/>
    </source>
</evidence>
<dbReference type="EMBL" id="BJUB01000014">
    <property type="protein sequence ID" value="GEK23229.1"/>
    <property type="molecule type" value="Genomic_DNA"/>
</dbReference>
<keyword evidence="3" id="KW-1185">Reference proteome</keyword>
<dbReference type="Proteomes" id="UP000321118">
    <property type="component" value="Unassembled WGS sequence"/>
</dbReference>
<dbReference type="GO" id="GO:0004540">
    <property type="term" value="F:RNA nuclease activity"/>
    <property type="evidence" value="ECO:0007669"/>
    <property type="project" value="InterPro"/>
</dbReference>
<sequence>MTSADRTDAGRRFRTALFVDFDNVYIGLQRLDPVAAEAFATNPAHWLSELESGTDSEGDFTRRFLIRACYLNPSRFSQFRPNFTRAGFQVVDCPSLTQQGKSSADINLVLDAVDALAAPTNYEEFVIVSADADFTPLALRCRAADRRVTIMTASPAASAYRAVADSVITADELADLVTHTASTLPVENAVVEPPVVAAPPAAATPPARAKKAAPEPAVAAAPEPVVATAPVTSAARKAVLQRVRTADRPVPLGTVAQLAQKTEPSLPETRWAGAGGFLPWLAKVVPEVGVSSRPPGWVWDTTRFGEADLPGAVTDMAPSALQNQVVAVTDTPGLSQSTYRVLLTALAADLAAHPFDRAETSRRVRDACQKAGAKIGRSTVNFVIGGIIFAGLRLTSSVTARDLATAWADNVVGLCRGARMQMSTGDVAAIRAWVGGGLLEG</sequence>
<protein>
    <recommendedName>
        <fullName evidence="1">NYN domain-containing protein</fullName>
    </recommendedName>
</protein>
<organism evidence="2 3">
    <name type="scientific">Cellulomonas xylanilytica</name>
    <dbReference type="NCBI Taxonomy" id="233583"/>
    <lineage>
        <taxon>Bacteria</taxon>
        <taxon>Bacillati</taxon>
        <taxon>Actinomycetota</taxon>
        <taxon>Actinomycetes</taxon>
        <taxon>Micrococcales</taxon>
        <taxon>Cellulomonadaceae</taxon>
        <taxon>Cellulomonas</taxon>
    </lineage>
</organism>
<comment type="caution">
    <text evidence="2">The sequence shown here is derived from an EMBL/GenBank/DDBJ whole genome shotgun (WGS) entry which is preliminary data.</text>
</comment>
<evidence type="ECO:0000313" key="2">
    <source>
        <dbReference type="EMBL" id="GEK23229.1"/>
    </source>
</evidence>
<evidence type="ECO:0000313" key="3">
    <source>
        <dbReference type="Proteomes" id="UP000321118"/>
    </source>
</evidence>
<accession>A0A510V8N6</accession>
<dbReference type="InterPro" id="IPR021139">
    <property type="entry name" value="NYN"/>
</dbReference>
<dbReference type="AlphaFoldDB" id="A0A510V8N6"/>
<dbReference type="Pfam" id="PF01936">
    <property type="entry name" value="NYN"/>
    <property type="match status" value="1"/>
</dbReference>
<dbReference type="PANTHER" id="PTHR35811:SF1">
    <property type="entry name" value="HTH OST-TYPE DOMAIN-CONTAINING PROTEIN"/>
    <property type="match status" value="1"/>
</dbReference>